<accession>A0AAU9JKB7</accession>
<dbReference type="InterPro" id="IPR000048">
    <property type="entry name" value="IQ_motif_EF-hand-BS"/>
</dbReference>
<feature type="compositionally biased region" description="Basic and acidic residues" evidence="1">
    <location>
        <begin position="354"/>
        <end position="364"/>
    </location>
</feature>
<dbReference type="PROSITE" id="PS50096">
    <property type="entry name" value="IQ"/>
    <property type="match status" value="2"/>
</dbReference>
<dbReference type="AlphaFoldDB" id="A0AAU9JKB7"/>
<evidence type="ECO:0000313" key="3">
    <source>
        <dbReference type="Proteomes" id="UP001162131"/>
    </source>
</evidence>
<evidence type="ECO:0000313" key="2">
    <source>
        <dbReference type="EMBL" id="CAG9322170.1"/>
    </source>
</evidence>
<keyword evidence="3" id="KW-1185">Reference proteome</keyword>
<dbReference type="Pfam" id="PF00612">
    <property type="entry name" value="IQ"/>
    <property type="match status" value="2"/>
</dbReference>
<protein>
    <submittedName>
        <fullName evidence="2">Uncharacterized protein</fullName>
    </submittedName>
</protein>
<comment type="caution">
    <text evidence="2">The sequence shown here is derived from an EMBL/GenBank/DDBJ whole genome shotgun (WGS) entry which is preliminary data.</text>
</comment>
<organism evidence="2 3">
    <name type="scientific">Blepharisma stoltei</name>
    <dbReference type="NCBI Taxonomy" id="1481888"/>
    <lineage>
        <taxon>Eukaryota</taxon>
        <taxon>Sar</taxon>
        <taxon>Alveolata</taxon>
        <taxon>Ciliophora</taxon>
        <taxon>Postciliodesmatophora</taxon>
        <taxon>Heterotrichea</taxon>
        <taxon>Heterotrichida</taxon>
        <taxon>Blepharismidae</taxon>
        <taxon>Blepharisma</taxon>
    </lineage>
</organism>
<dbReference type="Gene3D" id="1.20.5.190">
    <property type="match status" value="1"/>
</dbReference>
<name>A0AAU9JKB7_9CILI</name>
<proteinExistence type="predicted"/>
<evidence type="ECO:0000256" key="1">
    <source>
        <dbReference type="SAM" id="MobiDB-lite"/>
    </source>
</evidence>
<dbReference type="Proteomes" id="UP001162131">
    <property type="component" value="Unassembled WGS sequence"/>
</dbReference>
<reference evidence="2" key="1">
    <citation type="submission" date="2021-09" db="EMBL/GenBank/DDBJ databases">
        <authorList>
            <consortium name="AG Swart"/>
            <person name="Singh M."/>
            <person name="Singh A."/>
            <person name="Seah K."/>
            <person name="Emmerich C."/>
        </authorList>
    </citation>
    <scope>NUCLEOTIDE SEQUENCE</scope>
    <source>
        <strain evidence="2">ATCC30299</strain>
    </source>
</reference>
<dbReference type="CDD" id="cd23767">
    <property type="entry name" value="IQCD"/>
    <property type="match status" value="1"/>
</dbReference>
<dbReference type="SMART" id="SM00015">
    <property type="entry name" value="IQ"/>
    <property type="match status" value="2"/>
</dbReference>
<gene>
    <name evidence="2" type="ORF">BSTOLATCC_MIC30548</name>
</gene>
<dbReference type="EMBL" id="CAJZBQ010000030">
    <property type="protein sequence ID" value="CAG9322170.1"/>
    <property type="molecule type" value="Genomic_DNA"/>
</dbReference>
<feature type="region of interest" description="Disordered" evidence="1">
    <location>
        <begin position="348"/>
        <end position="367"/>
    </location>
</feature>
<sequence length="476" mass="55527">MEFSIEKMNKLLKKRVPENYGKNSSFSEWVGLATQNISFHKDKYTEENLSEKRKSLETIKVKVRNCKTQIKKHLKLQKFFYKVEKAETMQAFKEIAAAIRIQATFRGYSVRKWISKVADEKIENNLKTALNDLKIFSEDCFLHLGNRAEEAAITIQKFTRGLHERNKWRKVISEYRKSKAAFISAVIKVQALIRRCRAEEIIQNLKEEKIIEDKLHEIKIKIAVRRIAKFWKMLKSKKKKKEMIIKGMKKGSILMNILKPGQEFSCMGKSHKLKDTQESLKRRGSLMTDASESQYANNFGFPNPILVKSLIWKYKNDGISRPTESSIERERCIHIRRHIPHLSNSANLNASRRKSVERPRETPQLERSGTYMCQTESSYNRCNSNGTPPVPLFFKFKTQKSMRLSWNFTKRTVSSQQHSLKRTKCKELCNETVDYSLCNRRHKCSSILQRPRTASPNLSMNTTIYISYPPTPSPLS</sequence>